<gene>
    <name evidence="3" type="primary">NUB1</name>
</gene>
<proteinExistence type="predicted"/>
<dbReference type="SMART" id="SM00165">
    <property type="entry name" value="UBA"/>
    <property type="match status" value="3"/>
</dbReference>
<dbReference type="PROSITE" id="PS50030">
    <property type="entry name" value="UBA"/>
    <property type="match status" value="2"/>
</dbReference>
<evidence type="ECO:0000313" key="4">
    <source>
        <dbReference type="Proteomes" id="UP000265040"/>
    </source>
</evidence>
<evidence type="ECO:0000313" key="3">
    <source>
        <dbReference type="Ensembl" id="ENSATEP00000077103.1"/>
    </source>
</evidence>
<reference evidence="3" key="2">
    <citation type="submission" date="2025-08" db="UniProtKB">
        <authorList>
            <consortium name="Ensembl"/>
        </authorList>
    </citation>
    <scope>IDENTIFICATION</scope>
</reference>
<dbReference type="Pfam" id="PF00627">
    <property type="entry name" value="UBA"/>
    <property type="match status" value="2"/>
</dbReference>
<dbReference type="InterPro" id="IPR009060">
    <property type="entry name" value="UBA-like_sf"/>
</dbReference>
<protein>
    <recommendedName>
        <fullName evidence="2">UBA domain-containing protein</fullName>
    </recommendedName>
</protein>
<dbReference type="InterPro" id="IPR039749">
    <property type="entry name" value="NUB1"/>
</dbReference>
<sequence length="614" mass="69662">MSNQTTLQGNSSNRPTLSLSPCLLSCSLSLSFSEAMEEQNTEAKLKNLLKQEKIQLWNPPYTSDNNQPGQQQMQELAERYAPQVSLSVPEVGVALESIRVQAVNRGKGNKTFRETNVASLELLLPRDARKDLKTKNYMETRLDVLVQELVDRIGEEHGLRYIRLILSGKTLCPDKRLDEQGVKNHSKIMVLRVTDNELKQQMHKEEEERKNKEEKKKSQDKSLQRTQKGFQILSERDGSEDPITTPFLEIADQRGNPLKIPDKERKALILAMGFHEKGRSLMKRKQYDNAVCHLLKADGQFRKCDSALLTAVDNYAVLQLDIVWCHRALEALSCLDDAKSRLQTAERCFLQCYGEQQERLMMIKGNTGREQVLFLRLYLLQSLLSYLEGNDTQARDKLSKVESLYSRLCLDSEKMNQLLLLGFTEREARLALRACQGDLQDAIVHITNHRKEKEDLKHRERQKRRTRMDNISTLTAMGYSRRDAARALHRADGDMNKACGLLYLGFERDASEAALRQTGGDVQSATQLLLENRGVLPSELLPVSPPSTSPSTSSPSSEEPTTSSTSTEDDDLVNEVLEDISRHEEDYLDLTLEEEQELIGVIKSYLSRGPAPTV</sequence>
<feature type="compositionally biased region" description="Basic and acidic residues" evidence="1">
    <location>
        <begin position="195"/>
        <end position="223"/>
    </location>
</feature>
<feature type="domain" description="UBA" evidence="2">
    <location>
        <begin position="490"/>
        <end position="532"/>
    </location>
</feature>
<dbReference type="Pfam" id="PF26285">
    <property type="entry name" value="SASH1_Homeodomain"/>
    <property type="match status" value="1"/>
</dbReference>
<name>A0AAQ6IT84_ANATE</name>
<dbReference type="InterPro" id="IPR029071">
    <property type="entry name" value="Ubiquitin-like_domsf"/>
</dbReference>
<dbReference type="AlphaFoldDB" id="A0AAQ6IT84"/>
<dbReference type="SUPFAM" id="SSF46934">
    <property type="entry name" value="UBA-like"/>
    <property type="match status" value="3"/>
</dbReference>
<organism evidence="3 4">
    <name type="scientific">Anabas testudineus</name>
    <name type="common">Climbing perch</name>
    <name type="synonym">Anthias testudineus</name>
    <dbReference type="NCBI Taxonomy" id="64144"/>
    <lineage>
        <taxon>Eukaryota</taxon>
        <taxon>Metazoa</taxon>
        <taxon>Chordata</taxon>
        <taxon>Craniata</taxon>
        <taxon>Vertebrata</taxon>
        <taxon>Euteleostomi</taxon>
        <taxon>Actinopterygii</taxon>
        <taxon>Neopterygii</taxon>
        <taxon>Teleostei</taxon>
        <taxon>Neoteleostei</taxon>
        <taxon>Acanthomorphata</taxon>
        <taxon>Anabantaria</taxon>
        <taxon>Anabantiformes</taxon>
        <taxon>Anabantoidei</taxon>
        <taxon>Anabantidae</taxon>
        <taxon>Anabas</taxon>
    </lineage>
</organism>
<evidence type="ECO:0000256" key="1">
    <source>
        <dbReference type="SAM" id="MobiDB-lite"/>
    </source>
</evidence>
<accession>A0AAQ6IT84</accession>
<dbReference type="Pfam" id="PF18037">
    <property type="entry name" value="Ubiquitin_5"/>
    <property type="match status" value="1"/>
</dbReference>
<dbReference type="GO" id="GO:2000058">
    <property type="term" value="P:regulation of ubiquitin-dependent protein catabolic process"/>
    <property type="evidence" value="ECO:0007669"/>
    <property type="project" value="TreeGrafter"/>
</dbReference>
<feature type="domain" description="UBA" evidence="2">
    <location>
        <begin position="409"/>
        <end position="449"/>
    </location>
</feature>
<dbReference type="CDD" id="cd14291">
    <property type="entry name" value="UBA1_NUB1_like"/>
    <property type="match status" value="1"/>
</dbReference>
<dbReference type="PANTHER" id="PTHR12948:SF3">
    <property type="entry name" value="NEDD8 ULTIMATE BUSTER 1"/>
    <property type="match status" value="1"/>
</dbReference>
<keyword evidence="4" id="KW-1185">Reference proteome</keyword>
<dbReference type="SUPFAM" id="SSF54236">
    <property type="entry name" value="Ubiquitin-like"/>
    <property type="match status" value="1"/>
</dbReference>
<dbReference type="CDD" id="cd17062">
    <property type="entry name" value="Ubl_NUB1"/>
    <property type="match status" value="1"/>
</dbReference>
<dbReference type="PANTHER" id="PTHR12948">
    <property type="entry name" value="NEDD8 ULTIMATE BUSTER-1 BS4 PROTEIN"/>
    <property type="match status" value="1"/>
</dbReference>
<feature type="region of interest" description="Disordered" evidence="1">
    <location>
        <begin position="537"/>
        <end position="580"/>
    </location>
</feature>
<reference evidence="3" key="3">
    <citation type="submission" date="2025-09" db="UniProtKB">
        <authorList>
            <consortium name="Ensembl"/>
        </authorList>
    </citation>
    <scope>IDENTIFICATION</scope>
</reference>
<dbReference type="Gene3D" id="3.10.20.90">
    <property type="entry name" value="Phosphatidylinositol 3-kinase Catalytic Subunit, Chain A, domain 1"/>
    <property type="match status" value="1"/>
</dbReference>
<feature type="region of interest" description="Disordered" evidence="1">
    <location>
        <begin position="195"/>
        <end position="242"/>
    </location>
</feature>
<dbReference type="InterPro" id="IPR041207">
    <property type="entry name" value="NUB1_ubiquitin-like_dom"/>
</dbReference>
<dbReference type="Proteomes" id="UP000265040">
    <property type="component" value="Chromosome 2"/>
</dbReference>
<evidence type="ECO:0000259" key="2">
    <source>
        <dbReference type="PROSITE" id="PS50030"/>
    </source>
</evidence>
<dbReference type="Gene3D" id="1.10.8.10">
    <property type="entry name" value="DNA helicase RuvA subunit, C-terminal domain"/>
    <property type="match status" value="3"/>
</dbReference>
<feature type="compositionally biased region" description="Acidic residues" evidence="1">
    <location>
        <begin position="567"/>
        <end position="578"/>
    </location>
</feature>
<reference evidence="3 4" key="1">
    <citation type="submission" date="2021-04" db="EMBL/GenBank/DDBJ databases">
        <authorList>
            <consortium name="Wellcome Sanger Institute Data Sharing"/>
        </authorList>
    </citation>
    <scope>NUCLEOTIDE SEQUENCE [LARGE SCALE GENOMIC DNA]</scope>
</reference>
<dbReference type="Ensembl" id="ENSATET00000078482.1">
    <property type="protein sequence ID" value="ENSATEP00000077103.1"/>
    <property type="gene ID" value="ENSATEG00000031792.1"/>
</dbReference>
<dbReference type="InterPro" id="IPR058666">
    <property type="entry name" value="SASH1/NUB1_homeodomain"/>
</dbReference>
<dbReference type="InterPro" id="IPR015940">
    <property type="entry name" value="UBA"/>
</dbReference>
<feature type="compositionally biased region" description="Low complexity" evidence="1">
    <location>
        <begin position="549"/>
        <end position="566"/>
    </location>
</feature>
<dbReference type="GeneTree" id="ENSGT00390000010557"/>